<evidence type="ECO:0000313" key="9">
    <source>
        <dbReference type="Proteomes" id="UP000037510"/>
    </source>
</evidence>
<keyword evidence="3" id="KW-0677">Repeat</keyword>
<keyword evidence="6" id="KW-0514">Muscle protein</keyword>
<evidence type="ECO:0000256" key="3">
    <source>
        <dbReference type="ARBA" id="ARBA00022737"/>
    </source>
</evidence>
<dbReference type="InterPro" id="IPR050230">
    <property type="entry name" value="CALM/Myosin/TropC-like"/>
</dbReference>
<evidence type="ECO:0000256" key="1">
    <source>
        <dbReference type="ARBA" id="ARBA00011445"/>
    </source>
</evidence>
<dbReference type="PANTHER" id="PTHR23048:SF33">
    <property type="entry name" value="MYOSIN LIGHT CHAIN ALKALI"/>
    <property type="match status" value="1"/>
</dbReference>
<dbReference type="EMBL" id="JTDY01002227">
    <property type="protein sequence ID" value="KOB71852.1"/>
    <property type="molecule type" value="Genomic_DNA"/>
</dbReference>
<dbReference type="PROSITE" id="PS50222">
    <property type="entry name" value="EF_HAND_2"/>
    <property type="match status" value="1"/>
</dbReference>
<evidence type="ECO:0000259" key="7">
    <source>
        <dbReference type="PROSITE" id="PS50222"/>
    </source>
</evidence>
<dbReference type="GO" id="GO:0005509">
    <property type="term" value="F:calcium ion binding"/>
    <property type="evidence" value="ECO:0007669"/>
    <property type="project" value="InterPro"/>
</dbReference>
<comment type="caution">
    <text evidence="8">The sequence shown here is derived from an EMBL/GenBank/DDBJ whole genome shotgun (WGS) entry which is preliminary data.</text>
</comment>
<feature type="non-terminal residue" evidence="8">
    <location>
        <position position="1"/>
    </location>
</feature>
<name>A0A0L7L8L4_OPEBR</name>
<evidence type="ECO:0000256" key="5">
    <source>
        <dbReference type="ARBA" id="ARBA00023175"/>
    </source>
</evidence>
<evidence type="ECO:0000313" key="8">
    <source>
        <dbReference type="EMBL" id="KOB71852.1"/>
    </source>
</evidence>
<dbReference type="AlphaFoldDB" id="A0A0L7L8L4"/>
<evidence type="ECO:0000256" key="6">
    <source>
        <dbReference type="ARBA" id="ARBA00023179"/>
    </source>
</evidence>
<dbReference type="InterPro" id="IPR011992">
    <property type="entry name" value="EF-hand-dom_pair"/>
</dbReference>
<gene>
    <name evidence="8" type="ORF">OBRU01_13074</name>
</gene>
<dbReference type="GO" id="GO:0005859">
    <property type="term" value="C:muscle myosin complex"/>
    <property type="evidence" value="ECO:0007669"/>
    <property type="project" value="TreeGrafter"/>
</dbReference>
<protein>
    <recommendedName>
        <fullName evidence="2">Myosin light chain alkali</fullName>
    </recommendedName>
</protein>
<keyword evidence="5" id="KW-0505">Motor protein</keyword>
<keyword evidence="4" id="KW-0518">Myosin</keyword>
<sequence>EGEDSTDCNPRLAALQAVHLVSKVLDEAYVIANAAKDSGQPWRYLSMLKNFQNSGLDFANNEDETVEASKGDNEKENDIELDANIVATSTPQKITARQEEYAEETLTACNDSTLIGQGDEEIETVQNDLTNSTSMFINNLFDMSEVEQVILYDDEDNLQSISEPSGLLAEAMNKIMDTYVANDFISKEDLPVGMGALIANTFPPLEDLPLGMGPININENEEGPSEILSNCDNSEYSFLADAFVADIGRDVTFYIEEGTTGKDEVYESLPTATVVEITEITGIEAVDTKKQAIKQQNEVPDNEADYTETKVIKKKNECLDYEADNSEKETIKQNNELLEKVTENTEKMPIKQMNDVPYKETNDGEKEAIKQNNEFPDIEADDAEKMAIKEDTEKEAIKQKNDFQLYENAYMTLNRDYDQCSEDDGFPILQDTKEVILQEVELITANTSDVELICPKASVSNPKEEEPVSGAIGARKSTLARRCRNQGARLFACLRGWWRRKTPLKRKSGAPSKPVKTVPRKVTESHFLSERLPVKTGREPTNTTQNGESLTATDLSKNDIDRATFAFSIYDFDGSGKVDAFNLGDVLRALNSNPTLATIEKLGGTKKKGEKLLTIEEFLPIYSQAKKDKDQGVYEDFIECLKLYDKAENGLMLGAELTHTLLALGEKLEDSEVNEVVKDCMDAEDDDGMIPYARKYHYKDFCDTFCTMCDP</sequence>
<keyword evidence="9" id="KW-1185">Reference proteome</keyword>
<dbReference type="PANTHER" id="PTHR23048">
    <property type="entry name" value="MYOSIN LIGHT CHAIN 1, 3"/>
    <property type="match status" value="1"/>
</dbReference>
<dbReference type="InterPro" id="IPR002048">
    <property type="entry name" value="EF_hand_dom"/>
</dbReference>
<dbReference type="Proteomes" id="UP000037510">
    <property type="component" value="Unassembled WGS sequence"/>
</dbReference>
<dbReference type="Gene3D" id="1.10.238.10">
    <property type="entry name" value="EF-hand"/>
    <property type="match status" value="2"/>
</dbReference>
<evidence type="ECO:0000256" key="4">
    <source>
        <dbReference type="ARBA" id="ARBA00023123"/>
    </source>
</evidence>
<accession>A0A0L7L8L4</accession>
<reference evidence="8 9" key="1">
    <citation type="journal article" date="2015" name="Genome Biol. Evol.">
        <title>The genome of winter moth (Operophtera brumata) provides a genomic perspective on sexual dimorphism and phenology.</title>
        <authorList>
            <person name="Derks M.F."/>
            <person name="Smit S."/>
            <person name="Salis L."/>
            <person name="Schijlen E."/>
            <person name="Bossers A."/>
            <person name="Mateman C."/>
            <person name="Pijl A.S."/>
            <person name="de Ridder D."/>
            <person name="Groenen M.A."/>
            <person name="Visser M.E."/>
            <person name="Megens H.J."/>
        </authorList>
    </citation>
    <scope>NUCLEOTIDE SEQUENCE [LARGE SCALE GENOMIC DNA]</scope>
    <source>
        <strain evidence="8">WM2013NL</strain>
        <tissue evidence="8">Head and thorax</tissue>
    </source>
</reference>
<evidence type="ECO:0000256" key="2">
    <source>
        <dbReference type="ARBA" id="ARBA00019148"/>
    </source>
</evidence>
<feature type="domain" description="EF-hand" evidence="7">
    <location>
        <begin position="558"/>
        <end position="593"/>
    </location>
</feature>
<dbReference type="FunFam" id="1.10.238.10:FF:000001">
    <property type="entry name" value="Calmodulin 1"/>
    <property type="match status" value="1"/>
</dbReference>
<dbReference type="STRING" id="104452.A0A0L7L8L4"/>
<proteinExistence type="predicted"/>
<organism evidence="8 9">
    <name type="scientific">Operophtera brumata</name>
    <name type="common">Winter moth</name>
    <name type="synonym">Phalaena brumata</name>
    <dbReference type="NCBI Taxonomy" id="104452"/>
    <lineage>
        <taxon>Eukaryota</taxon>
        <taxon>Metazoa</taxon>
        <taxon>Ecdysozoa</taxon>
        <taxon>Arthropoda</taxon>
        <taxon>Hexapoda</taxon>
        <taxon>Insecta</taxon>
        <taxon>Pterygota</taxon>
        <taxon>Neoptera</taxon>
        <taxon>Endopterygota</taxon>
        <taxon>Lepidoptera</taxon>
        <taxon>Glossata</taxon>
        <taxon>Ditrysia</taxon>
        <taxon>Geometroidea</taxon>
        <taxon>Geometridae</taxon>
        <taxon>Larentiinae</taxon>
        <taxon>Operophtera</taxon>
    </lineage>
</organism>
<dbReference type="SUPFAM" id="SSF47473">
    <property type="entry name" value="EF-hand"/>
    <property type="match status" value="1"/>
</dbReference>
<feature type="non-terminal residue" evidence="8">
    <location>
        <position position="711"/>
    </location>
</feature>
<comment type="subunit">
    <text evidence="1">Myosin is a hexamer of 2 heavy chains and 4 light chains.</text>
</comment>